<dbReference type="InterPro" id="IPR027417">
    <property type="entry name" value="P-loop_NTPase"/>
</dbReference>
<dbReference type="PANTHER" id="PTHR30121:SF6">
    <property type="entry name" value="SLR6007 PROTEIN"/>
    <property type="match status" value="1"/>
</dbReference>
<gene>
    <name evidence="2" type="ORF">FDG2_4198</name>
</gene>
<dbReference type="InterPro" id="IPR051162">
    <property type="entry name" value="T4SS_component"/>
</dbReference>
<dbReference type="SUPFAM" id="SSF52540">
    <property type="entry name" value="P-loop containing nucleoside triphosphate hydrolases"/>
    <property type="match status" value="1"/>
</dbReference>
<name>A0A1C3P3Y2_9ACTN</name>
<dbReference type="Proteomes" id="UP000199013">
    <property type="component" value="Unassembled WGS sequence"/>
</dbReference>
<dbReference type="Gene3D" id="3.40.50.300">
    <property type="entry name" value="P-loop containing nucleotide triphosphate hydrolases"/>
    <property type="match status" value="2"/>
</dbReference>
<dbReference type="EMBL" id="FLUV01001755">
    <property type="protein sequence ID" value="SBW24532.1"/>
    <property type="molecule type" value="Genomic_DNA"/>
</dbReference>
<keyword evidence="3" id="KW-1185">Reference proteome</keyword>
<accession>A0A1C3P3Y2</accession>
<protein>
    <submittedName>
        <fullName evidence="2">Type IV secretory pathway VirD4 components-like protein</fullName>
    </submittedName>
</protein>
<evidence type="ECO:0000313" key="2">
    <source>
        <dbReference type="EMBL" id="SBW24532.1"/>
    </source>
</evidence>
<sequence>MMLAVLLASGGLTILGLILGARWLDALSWRRRLVAYQLRLPTGLTAEQVSGWLATVAADSRHWPVGVEIEATRKGIAFYLLMSRSHETSTLARLRSALPGVRADLVPDYLAARPTVRAAHEFRLSSSQRPLATDRAQAAVTSLLSGLHSFAHGESVRVQWLLSGSHVSLPGKEETGELARAVRTKNAAPIFNAVARVAVTAPSRARAVNLLSRVTNTLKMLDAPGVSVLPRLLPLSMVTERLYKRAVPLTVWPMRLNTHEVTGLLGFPLGNLHLPGLELGRARQLPPPQDMARSGLVLAASNFPGAQDRPLALRTDDRLRHLHLIGPTGVGKSTLIANAALQDIGRGDGLVLMDPKSDLVADVLARVPADRTKDVIVLDPSATDFPIGFNVLQVGRSEHERELVVDHVVHVFSELWRSSWGPRTSDVLRTCLLTLTHTTAADGSAFALTEVPELLLNPTFRKFVTAQAGVPDSVRSFWSAYERMSEGERAQVIGPSLNKLRSLTTRTSLRLMLGQSAGIDLADVFTARRVVLVALSKGTVGTETAHLLGSLLMAALWQTTLARAAVPAEKRRPAWAYLDEFQDVLRLGTDGELADMLAQARGLGLGLTLAHQYLDQLPRQVQAAVLGTARSQVAFQLDHDDARALEKRFAPALTAADLMGLPAHETAIRPSIHGQTRPPTTGLTYPLSEPAHDPAVLAEQSRQRFGVARADVEAALRSRAETPASGKIGRARRGGTS</sequence>
<evidence type="ECO:0000256" key="1">
    <source>
        <dbReference type="SAM" id="MobiDB-lite"/>
    </source>
</evidence>
<dbReference type="PANTHER" id="PTHR30121">
    <property type="entry name" value="UNCHARACTERIZED PROTEIN YJGR-RELATED"/>
    <property type="match status" value="1"/>
</dbReference>
<reference evidence="3" key="1">
    <citation type="submission" date="2016-02" db="EMBL/GenBank/DDBJ databases">
        <authorList>
            <person name="Wibberg D."/>
        </authorList>
    </citation>
    <scope>NUCLEOTIDE SEQUENCE [LARGE SCALE GENOMIC DNA]</scope>
</reference>
<dbReference type="AlphaFoldDB" id="A0A1C3P3Y2"/>
<organism evidence="2 3">
    <name type="scientific">Candidatus Protofrankia californiensis</name>
    <dbReference type="NCBI Taxonomy" id="1839754"/>
    <lineage>
        <taxon>Bacteria</taxon>
        <taxon>Bacillati</taxon>
        <taxon>Actinomycetota</taxon>
        <taxon>Actinomycetes</taxon>
        <taxon>Frankiales</taxon>
        <taxon>Frankiaceae</taxon>
        <taxon>Protofrankia</taxon>
    </lineage>
</organism>
<proteinExistence type="predicted"/>
<evidence type="ECO:0000313" key="3">
    <source>
        <dbReference type="Proteomes" id="UP000199013"/>
    </source>
</evidence>
<feature type="region of interest" description="Disordered" evidence="1">
    <location>
        <begin position="718"/>
        <end position="737"/>
    </location>
</feature>